<gene>
    <name evidence="4" type="ORF">BJG266_LOCUS464</name>
    <name evidence="5" type="ORF">QVE165_LOCUS34854</name>
    <name evidence="6" type="ORF">QVE165_LOCUS35609</name>
</gene>
<dbReference type="InterPro" id="IPR011990">
    <property type="entry name" value="TPR-like_helical_dom_sf"/>
</dbReference>
<reference evidence="4" key="1">
    <citation type="submission" date="2021-02" db="EMBL/GenBank/DDBJ databases">
        <authorList>
            <person name="Nowell W R."/>
        </authorList>
    </citation>
    <scope>NUCLEOTIDE SEQUENCE</scope>
</reference>
<proteinExistence type="predicted"/>
<name>A0A813MJY6_9BILA</name>
<dbReference type="EMBL" id="CAJNOM010000333">
    <property type="protein sequence ID" value="CAF1366554.1"/>
    <property type="molecule type" value="Genomic_DNA"/>
</dbReference>
<dbReference type="PANTHER" id="PTHR45641:SF19">
    <property type="entry name" value="NEPHROCYSTIN-3"/>
    <property type="match status" value="1"/>
</dbReference>
<feature type="repeat" description="TPR" evidence="3">
    <location>
        <begin position="67"/>
        <end position="100"/>
    </location>
</feature>
<comment type="caution">
    <text evidence="4">The sequence shown here is derived from an EMBL/GenBank/DDBJ whole genome shotgun (WGS) entry which is preliminary data.</text>
</comment>
<organism evidence="4 8">
    <name type="scientific">Adineta steineri</name>
    <dbReference type="NCBI Taxonomy" id="433720"/>
    <lineage>
        <taxon>Eukaryota</taxon>
        <taxon>Metazoa</taxon>
        <taxon>Spiralia</taxon>
        <taxon>Gnathifera</taxon>
        <taxon>Rotifera</taxon>
        <taxon>Eurotatoria</taxon>
        <taxon>Bdelloidea</taxon>
        <taxon>Adinetida</taxon>
        <taxon>Adinetidae</taxon>
        <taxon>Adineta</taxon>
    </lineage>
</organism>
<accession>A0A813MJY6</accession>
<dbReference type="SUPFAM" id="SSF48452">
    <property type="entry name" value="TPR-like"/>
    <property type="match status" value="1"/>
</dbReference>
<dbReference type="Proteomes" id="UP000663832">
    <property type="component" value="Unassembled WGS sequence"/>
</dbReference>
<sequence>MGQFHKAEDIYQVSLDQTNDDENKAPIYHQVGMLKRNRGKYEDVLTFYKKSLALYQKTLHPNHPDLAISYNNIGAVHYNMGNYPKALSYYEKTLEIQQQSLPSNHPDFASSYNNIDLVYENMGNYSKVRKFYERAVQIAQQSLPSNHPTLQQRRKNLERVKIYNKLYCYEICFYEIEKTNLFKREKNCFKCAWVQRNSDVVETQTGGNTHQ</sequence>
<keyword evidence="2 3" id="KW-0802">TPR repeat</keyword>
<dbReference type="PROSITE" id="PS50293">
    <property type="entry name" value="TPR_REGION"/>
    <property type="match status" value="1"/>
</dbReference>
<dbReference type="Pfam" id="PF13424">
    <property type="entry name" value="TPR_12"/>
    <property type="match status" value="1"/>
</dbReference>
<dbReference type="PROSITE" id="PS50005">
    <property type="entry name" value="TPR"/>
    <property type="match status" value="3"/>
</dbReference>
<dbReference type="EMBL" id="CAJNOI010000001">
    <property type="protein sequence ID" value="CAF0722743.1"/>
    <property type="molecule type" value="Genomic_DNA"/>
</dbReference>
<dbReference type="Proteomes" id="UP000663877">
    <property type="component" value="Unassembled WGS sequence"/>
</dbReference>
<dbReference type="AlphaFoldDB" id="A0A813MJY6"/>
<keyword evidence="1" id="KW-0677">Repeat</keyword>
<evidence type="ECO:0000313" key="4">
    <source>
        <dbReference type="EMBL" id="CAF0722743.1"/>
    </source>
</evidence>
<feature type="repeat" description="TPR" evidence="3">
    <location>
        <begin position="109"/>
        <end position="142"/>
    </location>
</feature>
<dbReference type="Gene3D" id="1.25.40.10">
    <property type="entry name" value="Tetratricopeptide repeat domain"/>
    <property type="match status" value="1"/>
</dbReference>
<dbReference type="Pfam" id="PF13374">
    <property type="entry name" value="TPR_10"/>
    <property type="match status" value="1"/>
</dbReference>
<evidence type="ECO:0000256" key="2">
    <source>
        <dbReference type="ARBA" id="ARBA00022803"/>
    </source>
</evidence>
<feature type="repeat" description="TPR" evidence="3">
    <location>
        <begin position="25"/>
        <end position="58"/>
    </location>
</feature>
<protein>
    <recommendedName>
        <fullName evidence="9">Kinesin light chain</fullName>
    </recommendedName>
</protein>
<evidence type="ECO:0000313" key="7">
    <source>
        <dbReference type="Proteomes" id="UP000663832"/>
    </source>
</evidence>
<evidence type="ECO:0000313" key="5">
    <source>
        <dbReference type="EMBL" id="CAF1366554.1"/>
    </source>
</evidence>
<dbReference type="PANTHER" id="PTHR45641">
    <property type="entry name" value="TETRATRICOPEPTIDE REPEAT PROTEIN (AFU_ORTHOLOGUE AFUA_6G03870)"/>
    <property type="match status" value="1"/>
</dbReference>
<evidence type="ECO:0000313" key="8">
    <source>
        <dbReference type="Proteomes" id="UP000663877"/>
    </source>
</evidence>
<dbReference type="SMART" id="SM00028">
    <property type="entry name" value="TPR"/>
    <property type="match status" value="3"/>
</dbReference>
<keyword evidence="7" id="KW-1185">Reference proteome</keyword>
<evidence type="ECO:0000313" key="6">
    <source>
        <dbReference type="EMBL" id="CAF1380104.1"/>
    </source>
</evidence>
<evidence type="ECO:0000256" key="3">
    <source>
        <dbReference type="PROSITE-ProRule" id="PRU00339"/>
    </source>
</evidence>
<dbReference type="OrthoDB" id="626167at2759"/>
<dbReference type="InterPro" id="IPR019734">
    <property type="entry name" value="TPR_rpt"/>
</dbReference>
<dbReference type="EMBL" id="CAJNOM010000348">
    <property type="protein sequence ID" value="CAF1380104.1"/>
    <property type="molecule type" value="Genomic_DNA"/>
</dbReference>
<evidence type="ECO:0008006" key="9">
    <source>
        <dbReference type="Google" id="ProtNLM"/>
    </source>
</evidence>
<evidence type="ECO:0000256" key="1">
    <source>
        <dbReference type="ARBA" id="ARBA00022737"/>
    </source>
</evidence>